<dbReference type="GO" id="GO:0034257">
    <property type="term" value="F:nicotinamide riboside transmembrane transporter activity"/>
    <property type="evidence" value="ECO:0007669"/>
    <property type="project" value="InterPro"/>
</dbReference>
<keyword evidence="12" id="KW-1185">Reference proteome</keyword>
<evidence type="ECO:0000313" key="11">
    <source>
        <dbReference type="EMBL" id="TDW99585.1"/>
    </source>
</evidence>
<sequence>MNVYQSFIDGLRGTTLLEYIGVFSGIICVWLGKKEHILNYPFGILNTGIYVYLSCAGNLLGEASVNIFYTVMNVYGWILWARKGADRRPALVITRSNRRDWIKALAFFGFCWLVLFVSLSYAKTYFAPRAIPLADGFSAAAAYTGMWLLTQKKIENWIWWIITDIASIPLYFIKGYVFTSFQFLVFLVLAIMGLVEWINKWKAAYA</sequence>
<keyword evidence="5" id="KW-0813">Transport</keyword>
<evidence type="ECO:0000256" key="5">
    <source>
        <dbReference type="ARBA" id="ARBA00022448"/>
    </source>
</evidence>
<feature type="transmembrane region" description="Helical" evidence="10">
    <location>
        <begin position="179"/>
        <end position="198"/>
    </location>
</feature>
<dbReference type="OrthoDB" id="9791248at2"/>
<feature type="transmembrane region" description="Helical" evidence="10">
    <location>
        <begin position="16"/>
        <end position="32"/>
    </location>
</feature>
<name>A0A4R8DPD3_9BACT</name>
<comment type="similarity">
    <text evidence="3">Belongs to the nicotinamide ribonucleoside (NR) uptake permease (TC 4.B.1) family.</text>
</comment>
<dbReference type="Pfam" id="PF04973">
    <property type="entry name" value="NMN_transporter"/>
    <property type="match status" value="1"/>
</dbReference>
<organism evidence="11 12">
    <name type="scientific">Dinghuibacter silviterrae</name>
    <dbReference type="NCBI Taxonomy" id="1539049"/>
    <lineage>
        <taxon>Bacteria</taxon>
        <taxon>Pseudomonadati</taxon>
        <taxon>Bacteroidota</taxon>
        <taxon>Chitinophagia</taxon>
        <taxon>Chitinophagales</taxon>
        <taxon>Chitinophagaceae</taxon>
        <taxon>Dinghuibacter</taxon>
    </lineage>
</organism>
<keyword evidence="8 10" id="KW-1133">Transmembrane helix</keyword>
<dbReference type="PANTHER" id="PTHR36122:SF2">
    <property type="entry name" value="NICOTINAMIDE RIBOSIDE TRANSPORTER PNUC"/>
    <property type="match status" value="1"/>
</dbReference>
<feature type="transmembrane region" description="Helical" evidence="10">
    <location>
        <begin position="59"/>
        <end position="80"/>
    </location>
</feature>
<dbReference type="Proteomes" id="UP000294498">
    <property type="component" value="Unassembled WGS sequence"/>
</dbReference>
<evidence type="ECO:0000256" key="4">
    <source>
        <dbReference type="ARBA" id="ARBA00017522"/>
    </source>
</evidence>
<evidence type="ECO:0000256" key="10">
    <source>
        <dbReference type="SAM" id="Phobius"/>
    </source>
</evidence>
<comment type="subcellular location">
    <subcellularLocation>
        <location evidence="2">Cell membrane</location>
        <topology evidence="2">Multi-pass membrane protein</topology>
    </subcellularLocation>
</comment>
<evidence type="ECO:0000256" key="7">
    <source>
        <dbReference type="ARBA" id="ARBA00022692"/>
    </source>
</evidence>
<evidence type="ECO:0000256" key="1">
    <source>
        <dbReference type="ARBA" id="ARBA00002672"/>
    </source>
</evidence>
<evidence type="ECO:0000256" key="8">
    <source>
        <dbReference type="ARBA" id="ARBA00022989"/>
    </source>
</evidence>
<protein>
    <recommendedName>
        <fullName evidence="4">Nicotinamide riboside transporter PnuC</fullName>
    </recommendedName>
</protein>
<feature type="transmembrane region" description="Helical" evidence="10">
    <location>
        <begin position="37"/>
        <end position="53"/>
    </location>
</feature>
<dbReference type="AlphaFoldDB" id="A0A4R8DPD3"/>
<evidence type="ECO:0000313" key="12">
    <source>
        <dbReference type="Proteomes" id="UP000294498"/>
    </source>
</evidence>
<dbReference type="InterPro" id="IPR006419">
    <property type="entry name" value="NMN_transpt_PnuC"/>
</dbReference>
<comment type="function">
    <text evidence="1">Required for nicotinamide riboside transport across the inner membrane.</text>
</comment>
<proteinExistence type="inferred from homology"/>
<keyword evidence="7 10" id="KW-0812">Transmembrane</keyword>
<feature type="transmembrane region" description="Helical" evidence="10">
    <location>
        <begin position="157"/>
        <end position="173"/>
    </location>
</feature>
<comment type="caution">
    <text evidence="11">The sequence shown here is derived from an EMBL/GenBank/DDBJ whole genome shotgun (WGS) entry which is preliminary data.</text>
</comment>
<evidence type="ECO:0000256" key="2">
    <source>
        <dbReference type="ARBA" id="ARBA00004651"/>
    </source>
</evidence>
<dbReference type="EMBL" id="SODV01000001">
    <property type="protein sequence ID" value="TDW99585.1"/>
    <property type="molecule type" value="Genomic_DNA"/>
</dbReference>
<dbReference type="GO" id="GO:0005886">
    <property type="term" value="C:plasma membrane"/>
    <property type="evidence" value="ECO:0007669"/>
    <property type="project" value="UniProtKB-SubCell"/>
</dbReference>
<dbReference type="NCBIfam" id="TIGR01528">
    <property type="entry name" value="NMN_trans_PnuC"/>
    <property type="match status" value="1"/>
</dbReference>
<gene>
    <name evidence="11" type="ORF">EDB95_0595</name>
</gene>
<dbReference type="PANTHER" id="PTHR36122">
    <property type="entry name" value="NICOTINAMIDE RIBOSIDE TRANSPORTER PNUC"/>
    <property type="match status" value="1"/>
</dbReference>
<feature type="transmembrane region" description="Helical" evidence="10">
    <location>
        <begin position="131"/>
        <end position="150"/>
    </location>
</feature>
<keyword evidence="6" id="KW-1003">Cell membrane</keyword>
<accession>A0A4R8DPD3</accession>
<feature type="transmembrane region" description="Helical" evidence="10">
    <location>
        <begin position="101"/>
        <end position="119"/>
    </location>
</feature>
<evidence type="ECO:0000256" key="3">
    <source>
        <dbReference type="ARBA" id="ARBA00006669"/>
    </source>
</evidence>
<evidence type="ECO:0000256" key="9">
    <source>
        <dbReference type="ARBA" id="ARBA00023136"/>
    </source>
</evidence>
<reference evidence="11 12" key="1">
    <citation type="submission" date="2019-03" db="EMBL/GenBank/DDBJ databases">
        <title>Genomic Encyclopedia of Type Strains, Phase IV (KMG-IV): sequencing the most valuable type-strain genomes for metagenomic binning, comparative biology and taxonomic classification.</title>
        <authorList>
            <person name="Goeker M."/>
        </authorList>
    </citation>
    <scope>NUCLEOTIDE SEQUENCE [LARGE SCALE GENOMIC DNA]</scope>
    <source>
        <strain evidence="11 12">DSM 100059</strain>
    </source>
</reference>
<dbReference type="RefSeq" id="WP_133990409.1">
    <property type="nucleotide sequence ID" value="NZ_SODV01000001.1"/>
</dbReference>
<evidence type="ECO:0000256" key="6">
    <source>
        <dbReference type="ARBA" id="ARBA00022475"/>
    </source>
</evidence>
<keyword evidence="9 10" id="KW-0472">Membrane</keyword>